<name>A0A2U2PDW9_9SPHI</name>
<evidence type="ECO:0000313" key="3">
    <source>
        <dbReference type="Proteomes" id="UP000245647"/>
    </source>
</evidence>
<dbReference type="EMBL" id="QEAS01000013">
    <property type="protein sequence ID" value="PWG79550.1"/>
    <property type="molecule type" value="Genomic_DNA"/>
</dbReference>
<keyword evidence="3" id="KW-1185">Reference proteome</keyword>
<accession>A0A2U2PDW9</accession>
<evidence type="ECO:0000313" key="2">
    <source>
        <dbReference type="EMBL" id="PWG79550.1"/>
    </source>
</evidence>
<feature type="domain" description="Transcriptional regulator AbiEi antitoxin N-terminal" evidence="1">
    <location>
        <begin position="8"/>
        <end position="95"/>
    </location>
</feature>
<dbReference type="RefSeq" id="WP_109416794.1">
    <property type="nucleotide sequence ID" value="NZ_QEAS01000013.1"/>
</dbReference>
<dbReference type="Pfam" id="PF17194">
    <property type="entry name" value="AbiEi_3_N"/>
    <property type="match status" value="1"/>
</dbReference>
<dbReference type="Proteomes" id="UP000245647">
    <property type="component" value="Unassembled WGS sequence"/>
</dbReference>
<organism evidence="2 3">
    <name type="scientific">Pararcticibacter amylolyticus</name>
    <dbReference type="NCBI Taxonomy" id="2173175"/>
    <lineage>
        <taxon>Bacteria</taxon>
        <taxon>Pseudomonadati</taxon>
        <taxon>Bacteroidota</taxon>
        <taxon>Sphingobacteriia</taxon>
        <taxon>Sphingobacteriales</taxon>
        <taxon>Sphingobacteriaceae</taxon>
        <taxon>Pararcticibacter</taxon>
    </lineage>
</organism>
<comment type="caution">
    <text evidence="2">The sequence shown here is derived from an EMBL/GenBank/DDBJ whole genome shotgun (WGS) entry which is preliminary data.</text>
</comment>
<dbReference type="InterPro" id="IPR021561">
    <property type="entry name" value="AbiEi_3"/>
</dbReference>
<evidence type="ECO:0000259" key="1">
    <source>
        <dbReference type="Pfam" id="PF17194"/>
    </source>
</evidence>
<dbReference type="OrthoDB" id="1550938at2"/>
<gene>
    <name evidence="2" type="ORF">DDR33_15890</name>
</gene>
<reference evidence="2 3" key="1">
    <citation type="submission" date="2018-04" db="EMBL/GenBank/DDBJ databases">
        <title>Pedobacter chongqingensis sp. nov., isolated from a rottenly hemp rope.</title>
        <authorList>
            <person name="Cai Y."/>
        </authorList>
    </citation>
    <scope>NUCLEOTIDE SEQUENCE [LARGE SCALE GENOMIC DNA]</scope>
    <source>
        <strain evidence="2 3">FJ4-8</strain>
    </source>
</reference>
<proteinExistence type="predicted"/>
<sequence>MPLNANRRKELLRLVPEGSLVSRSWLLEQQFSIPAIDNFIKSRQLETVKGGIYKREGTDISWPALVYFLQNQKASDLAVGGLSALELQHLSHYIPLSDQKTVHLYGNGNLPDWVNDVVPEVQFLKHSITTFLGYQPDQSTLDQLSKFTKKIRINSRQEELIVSVPERAILEVLNEVPGKIGFEHAFELLQGLTSLSPRALQQLLELCHNFKIRRLFLWYAEKLNYPWLNRIDRSRIELGSGNRVIVKGGKLDKKYLITVPHGYE</sequence>
<dbReference type="InterPro" id="IPR033455">
    <property type="entry name" value="AbiEi_3_N"/>
</dbReference>
<dbReference type="AlphaFoldDB" id="A0A2U2PDW9"/>
<protein>
    <recommendedName>
        <fullName evidence="1">Transcriptional regulator AbiEi antitoxin N-terminal domain-containing protein</fullName>
    </recommendedName>
</protein>
<dbReference type="Pfam" id="PF11459">
    <property type="entry name" value="AbiEi_3"/>
    <property type="match status" value="1"/>
</dbReference>